<organism evidence="8 9">
    <name type="scientific">Panicum virgatum</name>
    <name type="common">Blackwell switchgrass</name>
    <dbReference type="NCBI Taxonomy" id="38727"/>
    <lineage>
        <taxon>Eukaryota</taxon>
        <taxon>Viridiplantae</taxon>
        <taxon>Streptophyta</taxon>
        <taxon>Embryophyta</taxon>
        <taxon>Tracheophyta</taxon>
        <taxon>Spermatophyta</taxon>
        <taxon>Magnoliopsida</taxon>
        <taxon>Liliopsida</taxon>
        <taxon>Poales</taxon>
        <taxon>Poaceae</taxon>
        <taxon>PACMAD clade</taxon>
        <taxon>Panicoideae</taxon>
        <taxon>Panicodae</taxon>
        <taxon>Paniceae</taxon>
        <taxon>Panicinae</taxon>
        <taxon>Panicum</taxon>
        <taxon>Panicum sect. Hiantes</taxon>
    </lineage>
</organism>
<dbReference type="InterPro" id="IPR018289">
    <property type="entry name" value="MULE_transposase_dom"/>
</dbReference>
<keyword evidence="3 5" id="KW-0863">Zinc-finger</keyword>
<keyword evidence="4 6" id="KW-0862">Zinc</keyword>
<evidence type="ECO:0000256" key="1">
    <source>
        <dbReference type="ARBA" id="ARBA00005889"/>
    </source>
</evidence>
<proteinExistence type="inferred from homology"/>
<evidence type="ECO:0000313" key="9">
    <source>
        <dbReference type="Proteomes" id="UP000823388"/>
    </source>
</evidence>
<dbReference type="PROSITE" id="PS50966">
    <property type="entry name" value="ZF_SWIM"/>
    <property type="match status" value="1"/>
</dbReference>
<dbReference type="Proteomes" id="UP000823388">
    <property type="component" value="Chromosome 4K"/>
</dbReference>
<dbReference type="EMBL" id="CM029043">
    <property type="protein sequence ID" value="KAG2612826.1"/>
    <property type="molecule type" value="Genomic_DNA"/>
</dbReference>
<dbReference type="SMART" id="SM00575">
    <property type="entry name" value="ZnF_PMZ"/>
    <property type="match status" value="1"/>
</dbReference>
<comment type="function">
    <text evidence="6">Putative transcription activator involved in regulating light control of development.</text>
</comment>
<keyword evidence="9" id="KW-1185">Reference proteome</keyword>
<evidence type="ECO:0000256" key="5">
    <source>
        <dbReference type="PROSITE-ProRule" id="PRU00325"/>
    </source>
</evidence>
<comment type="similarity">
    <text evidence="1 6">Belongs to the FHY3/FAR1 family.</text>
</comment>
<dbReference type="PANTHER" id="PTHR31669:SF214">
    <property type="entry name" value="PROTEIN FAR1-RELATED SEQUENCE"/>
    <property type="match status" value="1"/>
</dbReference>
<dbReference type="GO" id="GO:0006355">
    <property type="term" value="P:regulation of DNA-templated transcription"/>
    <property type="evidence" value="ECO:0007669"/>
    <property type="project" value="UniProtKB-UniRule"/>
</dbReference>
<sequence>MSFDTLKEAHRFVNIYGQLNGFSVFKGRNYKNKKVFLMCNKSKRAVEPKNPAKKRKRSVVKGTSCKMHIIVVLEQMRWKFTNVDLVHNHPLVSSPSLTKFFINHRYMTEEEKKFSRILQEARIKPRRIMQIFRKMKGNFKYMNFGRTQLKNLKQADRQNKIRNTDIDSTMLFVKKLQKEQPGFYYTMRTDEENTVKSIFWTASASRLNYKLYGDFVSFDTTFSTNKYNMPFAPLVGINGHGRTIVFGYALLENQKAETFSWLFNTLLEAMDGKKPELIITDQDAAMKKAISEIFGSDIHRNCFWHIMRNARENLGTYLKERPGMAEDLERVIYGSISKEEFDEGWKEILEKYDAKENGTLKLMWKCRSMWAPAYFMDVFCPFIKTTGRSESTNSSFKDYVMRKDSIETFLQQCQIYEEEQAEIERRDRFESNVQEPVYATMQMIERHAAQVYTRNIYLRFQMELYNSSAYSLEEEESWAKYKVHRLMDHDKIEFYRRTFYIEVDKDANTFSCICKKYQRDGILCCHILRLFTHLGIYRIPENYIKLRWTKDYLETELRSQKKKEMEQFGKCNDEPVLRHAMMMNSLSDMCSKVCKDKEKSEEFMRQVENIFERIGF</sequence>
<feature type="domain" description="SWIM-type" evidence="7">
    <location>
        <begin position="499"/>
        <end position="535"/>
    </location>
</feature>
<reference evidence="8" key="1">
    <citation type="submission" date="2020-05" db="EMBL/GenBank/DDBJ databases">
        <title>WGS assembly of Panicum virgatum.</title>
        <authorList>
            <person name="Lovell J.T."/>
            <person name="Jenkins J."/>
            <person name="Shu S."/>
            <person name="Juenger T.E."/>
            <person name="Schmutz J."/>
        </authorList>
    </citation>
    <scope>NUCLEOTIDE SEQUENCE</scope>
    <source>
        <strain evidence="8">AP13</strain>
    </source>
</reference>
<dbReference type="GO" id="GO:0005634">
    <property type="term" value="C:nucleus"/>
    <property type="evidence" value="ECO:0007669"/>
    <property type="project" value="UniProtKB-SubCell"/>
</dbReference>
<dbReference type="AlphaFoldDB" id="A0A8T0TVI2"/>
<evidence type="ECO:0000313" key="8">
    <source>
        <dbReference type="EMBL" id="KAG2612826.1"/>
    </source>
</evidence>
<name>A0A8T0TVI2_PANVG</name>
<dbReference type="InterPro" id="IPR006564">
    <property type="entry name" value="Znf_PMZ"/>
</dbReference>
<protein>
    <recommendedName>
        <fullName evidence="6">Protein FAR1-RELATED SEQUENCE</fullName>
    </recommendedName>
</protein>
<dbReference type="Pfam" id="PF10551">
    <property type="entry name" value="MULE"/>
    <property type="match status" value="1"/>
</dbReference>
<dbReference type="InterPro" id="IPR031052">
    <property type="entry name" value="FHY3/FAR1"/>
</dbReference>
<comment type="subcellular location">
    <subcellularLocation>
        <location evidence="6">Nucleus</location>
    </subcellularLocation>
</comment>
<keyword evidence="2 6" id="KW-0479">Metal-binding</keyword>
<gene>
    <name evidence="8" type="ORF">PVAP13_4KG309510</name>
</gene>
<dbReference type="Pfam" id="PF04434">
    <property type="entry name" value="SWIM"/>
    <property type="match status" value="1"/>
</dbReference>
<keyword evidence="6" id="KW-0539">Nucleus</keyword>
<accession>A0A8T0TVI2</accession>
<dbReference type="PANTHER" id="PTHR31669">
    <property type="entry name" value="PROTEIN FAR1-RELATED SEQUENCE 10-RELATED"/>
    <property type="match status" value="1"/>
</dbReference>
<evidence type="ECO:0000259" key="7">
    <source>
        <dbReference type="PROSITE" id="PS50966"/>
    </source>
</evidence>
<evidence type="ECO:0000256" key="4">
    <source>
        <dbReference type="ARBA" id="ARBA00022833"/>
    </source>
</evidence>
<evidence type="ECO:0000256" key="3">
    <source>
        <dbReference type="ARBA" id="ARBA00022771"/>
    </source>
</evidence>
<evidence type="ECO:0000256" key="6">
    <source>
        <dbReference type="RuleBase" id="RU367018"/>
    </source>
</evidence>
<dbReference type="GO" id="GO:0008270">
    <property type="term" value="F:zinc ion binding"/>
    <property type="evidence" value="ECO:0007669"/>
    <property type="project" value="UniProtKB-UniRule"/>
</dbReference>
<comment type="caution">
    <text evidence="8">The sequence shown here is derived from an EMBL/GenBank/DDBJ whole genome shotgun (WGS) entry which is preliminary data.</text>
</comment>
<dbReference type="InterPro" id="IPR007527">
    <property type="entry name" value="Znf_SWIM"/>
</dbReference>
<evidence type="ECO:0000256" key="2">
    <source>
        <dbReference type="ARBA" id="ARBA00022723"/>
    </source>
</evidence>